<name>A0A1G9NJ99_9GAMM</name>
<evidence type="ECO:0000313" key="8">
    <source>
        <dbReference type="Proteomes" id="UP000199107"/>
    </source>
</evidence>
<dbReference type="Pfam" id="PF03668">
    <property type="entry name" value="RapZ-like_N"/>
    <property type="match status" value="1"/>
</dbReference>
<evidence type="ECO:0000313" key="7">
    <source>
        <dbReference type="EMBL" id="SDL86440.1"/>
    </source>
</evidence>
<keyword evidence="8" id="KW-1185">Reference proteome</keyword>
<sequence>MQLVIISGRSGSGKSIALQALEDLGFYAIDNLPAMLLGSLVDELHAGEPRRASIAVSIDARNLPDALERFPSLLDEVRQRGVDCQVVYLTADAKILLERYSATRRRHPLTRDSDRTLAEAIDSEESALAEIRDLADLTIDTTRLSVHDLRGRIAEQVAQHVGKQLTLTFESFGFKRGVPLDADTVFDARCLPNPYWDPRLRVFNGRDAEIVEFLERYPDVGAMADDIRGWLTRWLPAYQASHRSYVTVAIGCTGGQHRSVYLVERLAKEFAASYPDVRLRHRELGIHTAISRPAAKDSEHATPPQGS</sequence>
<evidence type="ECO:0000256" key="3">
    <source>
        <dbReference type="ARBA" id="ARBA00023134"/>
    </source>
</evidence>
<dbReference type="Proteomes" id="UP000199107">
    <property type="component" value="Unassembled WGS sequence"/>
</dbReference>
<feature type="domain" description="RapZ-like N-terminal" evidence="5">
    <location>
        <begin position="1"/>
        <end position="158"/>
    </location>
</feature>
<dbReference type="HAMAP" id="MF_00636">
    <property type="entry name" value="RapZ_like"/>
    <property type="match status" value="1"/>
</dbReference>
<dbReference type="GO" id="GO:0005524">
    <property type="term" value="F:ATP binding"/>
    <property type="evidence" value="ECO:0007669"/>
    <property type="project" value="UniProtKB-UniRule"/>
</dbReference>
<dbReference type="GO" id="GO:0005525">
    <property type="term" value="F:GTP binding"/>
    <property type="evidence" value="ECO:0007669"/>
    <property type="project" value="UniProtKB-UniRule"/>
</dbReference>
<dbReference type="RefSeq" id="WP_089658490.1">
    <property type="nucleotide sequence ID" value="NZ_FNGH01000007.1"/>
</dbReference>
<dbReference type="InterPro" id="IPR005337">
    <property type="entry name" value="RapZ-like"/>
</dbReference>
<feature type="domain" description="RapZ C-terminal" evidence="6">
    <location>
        <begin position="166"/>
        <end position="284"/>
    </location>
</feature>
<dbReference type="Pfam" id="PF22740">
    <property type="entry name" value="PapZ_C"/>
    <property type="match status" value="1"/>
</dbReference>
<dbReference type="SUPFAM" id="SSF52540">
    <property type="entry name" value="P-loop containing nucleoside triphosphate hydrolases"/>
    <property type="match status" value="1"/>
</dbReference>
<dbReference type="InterPro" id="IPR053931">
    <property type="entry name" value="RapZ_C"/>
</dbReference>
<keyword evidence="3 4" id="KW-0342">GTP-binding</keyword>
<dbReference type="InterPro" id="IPR027417">
    <property type="entry name" value="P-loop_NTPase"/>
</dbReference>
<evidence type="ECO:0000256" key="2">
    <source>
        <dbReference type="ARBA" id="ARBA00022840"/>
    </source>
</evidence>
<reference evidence="8" key="1">
    <citation type="submission" date="2016-10" db="EMBL/GenBank/DDBJ databases">
        <authorList>
            <person name="Varghese N."/>
            <person name="Submissions S."/>
        </authorList>
    </citation>
    <scope>NUCLEOTIDE SEQUENCE [LARGE SCALE GENOMIC DNA]</scope>
    <source>
        <strain evidence="8">AAP</strain>
    </source>
</reference>
<feature type="binding site" evidence="4">
    <location>
        <begin position="59"/>
        <end position="62"/>
    </location>
    <ligand>
        <name>GTP</name>
        <dbReference type="ChEBI" id="CHEBI:37565"/>
    </ligand>
</feature>
<dbReference type="Gene3D" id="3.40.50.300">
    <property type="entry name" value="P-loop containing nucleotide triphosphate hydrolases"/>
    <property type="match status" value="1"/>
</dbReference>
<evidence type="ECO:0000256" key="1">
    <source>
        <dbReference type="ARBA" id="ARBA00022741"/>
    </source>
</evidence>
<dbReference type="PANTHER" id="PTHR30448">
    <property type="entry name" value="RNASE ADAPTER PROTEIN RAPZ"/>
    <property type="match status" value="1"/>
</dbReference>
<evidence type="ECO:0000259" key="5">
    <source>
        <dbReference type="Pfam" id="PF03668"/>
    </source>
</evidence>
<dbReference type="OrthoDB" id="9784461at2"/>
<protein>
    <submittedName>
        <fullName evidence="7">UPF0042 nucleotide-binding protein</fullName>
    </submittedName>
</protein>
<dbReference type="EMBL" id="FNGH01000007">
    <property type="protein sequence ID" value="SDL86440.1"/>
    <property type="molecule type" value="Genomic_DNA"/>
</dbReference>
<proteinExistence type="inferred from homology"/>
<evidence type="ECO:0000256" key="4">
    <source>
        <dbReference type="HAMAP-Rule" id="MF_00636"/>
    </source>
</evidence>
<keyword evidence="1 4" id="KW-0547">Nucleotide-binding</keyword>
<accession>A0A1G9NJ99</accession>
<gene>
    <name evidence="7" type="ORF">SAMN05192555_107163</name>
</gene>
<evidence type="ECO:0000259" key="6">
    <source>
        <dbReference type="Pfam" id="PF22740"/>
    </source>
</evidence>
<feature type="binding site" evidence="4">
    <location>
        <begin position="8"/>
        <end position="15"/>
    </location>
    <ligand>
        <name>ATP</name>
        <dbReference type="ChEBI" id="CHEBI:30616"/>
    </ligand>
</feature>
<dbReference type="PANTHER" id="PTHR30448:SF0">
    <property type="entry name" value="RNASE ADAPTER PROTEIN RAPZ"/>
    <property type="match status" value="1"/>
</dbReference>
<dbReference type="PIRSF" id="PIRSF005052">
    <property type="entry name" value="P-loopkin"/>
    <property type="match status" value="1"/>
</dbReference>
<dbReference type="NCBIfam" id="NF003828">
    <property type="entry name" value="PRK05416.1"/>
    <property type="match status" value="1"/>
</dbReference>
<keyword evidence="2 4" id="KW-0067">ATP-binding</keyword>
<dbReference type="STRING" id="48727.SAMN05192555_107163"/>
<dbReference type="AlphaFoldDB" id="A0A1G9NJ99"/>
<dbReference type="InterPro" id="IPR053930">
    <property type="entry name" value="RapZ-like_N"/>
</dbReference>
<organism evidence="7 8">
    <name type="scientific">Franzmannia pantelleriensis</name>
    <dbReference type="NCBI Taxonomy" id="48727"/>
    <lineage>
        <taxon>Bacteria</taxon>
        <taxon>Pseudomonadati</taxon>
        <taxon>Pseudomonadota</taxon>
        <taxon>Gammaproteobacteria</taxon>
        <taxon>Oceanospirillales</taxon>
        <taxon>Halomonadaceae</taxon>
        <taxon>Franzmannia</taxon>
    </lineage>
</organism>